<proteinExistence type="inferred from homology"/>
<reference evidence="3 4" key="1">
    <citation type="submission" date="2023-07" db="EMBL/GenBank/DDBJ databases">
        <title>Sorghum-associated microbial communities from plants grown in Nebraska, USA.</title>
        <authorList>
            <person name="Schachtman D."/>
        </authorList>
    </citation>
    <scope>NUCLEOTIDE SEQUENCE [LARGE SCALE GENOMIC DNA]</scope>
    <source>
        <strain evidence="3 4">DS2154</strain>
    </source>
</reference>
<sequence length="84" mass="8919">MREIDVAKAKTHLSALLKAIEQDGETVVITRNGHAVARLGPADAAEGSPRPRKLSGMDLVQHLQALREPVAQANSSTDEPPGKT</sequence>
<dbReference type="Pfam" id="PF02604">
    <property type="entry name" value="PhdYeFM_antitox"/>
    <property type="match status" value="1"/>
</dbReference>
<dbReference type="InterPro" id="IPR006442">
    <property type="entry name" value="Antitoxin_Phd/YefM"/>
</dbReference>
<protein>
    <recommendedName>
        <fullName evidence="2">Antitoxin</fullName>
    </recommendedName>
</protein>
<comment type="function">
    <text evidence="2">Antitoxin component of a type II toxin-antitoxin (TA) system.</text>
</comment>
<evidence type="ECO:0000256" key="2">
    <source>
        <dbReference type="RuleBase" id="RU362080"/>
    </source>
</evidence>
<name>A0ABU1MUC3_9CAUL</name>
<comment type="caution">
    <text evidence="3">The sequence shown here is derived from an EMBL/GenBank/DDBJ whole genome shotgun (WGS) entry which is preliminary data.</text>
</comment>
<dbReference type="EMBL" id="JAVDRL010000001">
    <property type="protein sequence ID" value="MDR6529627.1"/>
    <property type="molecule type" value="Genomic_DNA"/>
</dbReference>
<dbReference type="InterPro" id="IPR036165">
    <property type="entry name" value="YefM-like_sf"/>
</dbReference>
<dbReference type="NCBIfam" id="TIGR01552">
    <property type="entry name" value="phd_fam"/>
    <property type="match status" value="1"/>
</dbReference>
<gene>
    <name evidence="3" type="ORF">J2800_000342</name>
</gene>
<dbReference type="Proteomes" id="UP001262754">
    <property type="component" value="Unassembled WGS sequence"/>
</dbReference>
<dbReference type="Gene3D" id="3.40.1620.10">
    <property type="entry name" value="YefM-like domain"/>
    <property type="match status" value="1"/>
</dbReference>
<accession>A0ABU1MUC3</accession>
<dbReference type="RefSeq" id="WP_200945277.1">
    <property type="nucleotide sequence ID" value="NZ_JAVDRL010000001.1"/>
</dbReference>
<evidence type="ECO:0000313" key="4">
    <source>
        <dbReference type="Proteomes" id="UP001262754"/>
    </source>
</evidence>
<evidence type="ECO:0000313" key="3">
    <source>
        <dbReference type="EMBL" id="MDR6529627.1"/>
    </source>
</evidence>
<keyword evidence="4" id="KW-1185">Reference proteome</keyword>
<dbReference type="SUPFAM" id="SSF143120">
    <property type="entry name" value="YefM-like"/>
    <property type="match status" value="1"/>
</dbReference>
<comment type="similarity">
    <text evidence="1 2">Belongs to the phD/YefM antitoxin family.</text>
</comment>
<evidence type="ECO:0000256" key="1">
    <source>
        <dbReference type="ARBA" id="ARBA00009981"/>
    </source>
</evidence>
<organism evidence="3 4">
    <name type="scientific">Caulobacter rhizosphaerae</name>
    <dbReference type="NCBI Taxonomy" id="2010972"/>
    <lineage>
        <taxon>Bacteria</taxon>
        <taxon>Pseudomonadati</taxon>
        <taxon>Pseudomonadota</taxon>
        <taxon>Alphaproteobacteria</taxon>
        <taxon>Caulobacterales</taxon>
        <taxon>Caulobacteraceae</taxon>
        <taxon>Caulobacter</taxon>
    </lineage>
</organism>